<dbReference type="AlphaFoldDB" id="A0AAW0G7Y8"/>
<protein>
    <recommendedName>
        <fullName evidence="4">F-box domain-containing protein</fullName>
    </recommendedName>
</protein>
<evidence type="ECO:0000313" key="3">
    <source>
        <dbReference type="Proteomes" id="UP001385951"/>
    </source>
</evidence>
<feature type="region of interest" description="Disordered" evidence="1">
    <location>
        <begin position="1"/>
        <end position="20"/>
    </location>
</feature>
<comment type="caution">
    <text evidence="2">The sequence shown here is derived from an EMBL/GenBank/DDBJ whole genome shotgun (WGS) entry which is preliminary data.</text>
</comment>
<keyword evidence="3" id="KW-1185">Reference proteome</keyword>
<dbReference type="Proteomes" id="UP001385951">
    <property type="component" value="Unassembled WGS sequence"/>
</dbReference>
<feature type="compositionally biased region" description="Low complexity" evidence="1">
    <location>
        <begin position="1"/>
        <end position="14"/>
    </location>
</feature>
<accession>A0AAW0G7Y8</accession>
<evidence type="ECO:0008006" key="4">
    <source>
        <dbReference type="Google" id="ProtNLM"/>
    </source>
</evidence>
<dbReference type="EMBL" id="JASBNA010000008">
    <property type="protein sequence ID" value="KAK7689466.1"/>
    <property type="molecule type" value="Genomic_DNA"/>
</dbReference>
<name>A0AAW0G7Y8_9APHY</name>
<gene>
    <name evidence="2" type="ORF">QCA50_007258</name>
</gene>
<organism evidence="2 3">
    <name type="scientific">Cerrena zonata</name>
    <dbReference type="NCBI Taxonomy" id="2478898"/>
    <lineage>
        <taxon>Eukaryota</taxon>
        <taxon>Fungi</taxon>
        <taxon>Dikarya</taxon>
        <taxon>Basidiomycota</taxon>
        <taxon>Agaricomycotina</taxon>
        <taxon>Agaricomycetes</taxon>
        <taxon>Polyporales</taxon>
        <taxon>Cerrenaceae</taxon>
        <taxon>Cerrena</taxon>
    </lineage>
</organism>
<sequence>MPLFSSLRSSSSTGERSEKRKLIRRRISQIVHKIPQVVPKVKSLFHRKRRPVPDSVSSFPVMATSSASLISRESSTHIIMPRLPTEVWENIIDLLVEYYTRPFRTGFDSVNLKKELLSCALVCHAWYPRAQMHLGVYIFIHGSKLSTYEKLIHKVPILCTSAKEFEFMNQYTKDPDDKVPDRTVETVSHAVRVAHKLPHTHTLVVSDINLNIEHPHLPRYVTALTSIKNLQFYTYPPTRLAQLARFIIGFRNISTLVLYVPIAMESNPLPLPTPCYKTKSSLTELDLIMQPGGHLLLDWLVKTYSFTTSLQILQVAFDLPIPQSEVDLTMQGLQSLLDNCSGHLKQWIFFAKIEVDEFKDIPLVSLATHSAITHISFKVSKLWFKYALQQLQTVTSKNIIRVRFLYWLDETEKPALELWRELDDILDADHFVSLTRVNVGCIYYGTDGVWYYIEGFNRAEEFPKLLPKLYNRGILTWK</sequence>
<proteinExistence type="predicted"/>
<evidence type="ECO:0000313" key="2">
    <source>
        <dbReference type="EMBL" id="KAK7689466.1"/>
    </source>
</evidence>
<reference evidence="2 3" key="1">
    <citation type="submission" date="2022-09" db="EMBL/GenBank/DDBJ databases">
        <authorList>
            <person name="Palmer J.M."/>
        </authorList>
    </citation>
    <scope>NUCLEOTIDE SEQUENCE [LARGE SCALE GENOMIC DNA]</scope>
    <source>
        <strain evidence="2 3">DSM 7382</strain>
    </source>
</reference>
<evidence type="ECO:0000256" key="1">
    <source>
        <dbReference type="SAM" id="MobiDB-lite"/>
    </source>
</evidence>